<reference evidence="3" key="1">
    <citation type="submission" date="2016-10" db="EMBL/GenBank/DDBJ databases">
        <authorList>
            <person name="Varghese N."/>
            <person name="Submissions S."/>
        </authorList>
    </citation>
    <scope>NUCLEOTIDE SEQUENCE [LARGE SCALE GENOMIC DNA]</scope>
    <source>
        <strain evidence="3">CGMCC 1.12041</strain>
    </source>
</reference>
<dbReference type="RefSeq" id="WP_143084492.1">
    <property type="nucleotide sequence ID" value="NZ_FOLD01000002.1"/>
</dbReference>
<evidence type="ECO:0000256" key="1">
    <source>
        <dbReference type="SAM" id="SignalP"/>
    </source>
</evidence>
<keyword evidence="1" id="KW-0732">Signal</keyword>
<evidence type="ECO:0000313" key="3">
    <source>
        <dbReference type="Proteomes" id="UP000198639"/>
    </source>
</evidence>
<accession>A0A1I1ED29</accession>
<dbReference type="STRING" id="1164594.SAMN05216204_10226"/>
<sequence length="197" mass="20489">MLKHSAVPILVVGSMCACAAAGALAQPGPGAKDIVLASLAPEARPAAGQARPDTLAVSVLVDGPYGVLLQRPADASFSDGDRFRIKVLAPRDGDILVFNTTPAGRTGATPIWKAGAKGGVELVSEPMQVTGAAGDDLLHVVLQPRSAVTNLFAWFQELLAGGKNGKDIRLVTENTQQTTYVYNPDGQGGLVTIRIRH</sequence>
<dbReference type="PROSITE" id="PS51257">
    <property type="entry name" value="PROKAR_LIPOPROTEIN"/>
    <property type="match status" value="1"/>
</dbReference>
<feature type="chain" id="PRO_5011789944" evidence="1">
    <location>
        <begin position="20"/>
        <end position="197"/>
    </location>
</feature>
<name>A0A1I1ED29_9BURK</name>
<dbReference type="OrthoDB" id="9154626at2"/>
<evidence type="ECO:0000313" key="2">
    <source>
        <dbReference type="EMBL" id="SFB83248.1"/>
    </source>
</evidence>
<dbReference type="AlphaFoldDB" id="A0A1I1ED29"/>
<proteinExistence type="predicted"/>
<organism evidence="2 3">
    <name type="scientific">Massilia yuzhufengensis</name>
    <dbReference type="NCBI Taxonomy" id="1164594"/>
    <lineage>
        <taxon>Bacteria</taxon>
        <taxon>Pseudomonadati</taxon>
        <taxon>Pseudomonadota</taxon>
        <taxon>Betaproteobacteria</taxon>
        <taxon>Burkholderiales</taxon>
        <taxon>Oxalobacteraceae</taxon>
        <taxon>Telluria group</taxon>
        <taxon>Massilia</taxon>
    </lineage>
</organism>
<keyword evidence="3" id="KW-1185">Reference proteome</keyword>
<gene>
    <name evidence="2" type="ORF">SAMN05216204_10226</name>
</gene>
<protein>
    <submittedName>
        <fullName evidence="2">Uncharacterized protein</fullName>
    </submittedName>
</protein>
<feature type="signal peptide" evidence="1">
    <location>
        <begin position="1"/>
        <end position="19"/>
    </location>
</feature>
<dbReference type="Proteomes" id="UP000198639">
    <property type="component" value="Unassembled WGS sequence"/>
</dbReference>
<dbReference type="EMBL" id="FOLD01000002">
    <property type="protein sequence ID" value="SFB83248.1"/>
    <property type="molecule type" value="Genomic_DNA"/>
</dbReference>